<dbReference type="InterPro" id="IPR046816">
    <property type="entry name" value="MmeI_Mtase"/>
</dbReference>
<dbReference type="Pfam" id="PF20464">
    <property type="entry name" value="MmeI_N"/>
    <property type="match status" value="1"/>
</dbReference>
<evidence type="ECO:0000256" key="3">
    <source>
        <dbReference type="ARBA" id="ARBA00022679"/>
    </source>
</evidence>
<protein>
    <recommendedName>
        <fullName evidence="1">site-specific DNA-methyltransferase (adenine-specific)</fullName>
        <ecNumber evidence="1">2.1.1.72</ecNumber>
    </recommendedName>
</protein>
<evidence type="ECO:0000313" key="11">
    <source>
        <dbReference type="EMBL" id="MDT0691216.1"/>
    </source>
</evidence>
<keyword evidence="2 11" id="KW-0489">Methyltransferase</keyword>
<gene>
    <name evidence="11" type="ORF">RM549_15580</name>
</gene>
<feature type="domain" description="MmeI-like helicase spacer" evidence="7">
    <location>
        <begin position="168"/>
        <end position="244"/>
    </location>
</feature>
<evidence type="ECO:0000256" key="1">
    <source>
        <dbReference type="ARBA" id="ARBA00011900"/>
    </source>
</evidence>
<evidence type="ECO:0000259" key="7">
    <source>
        <dbReference type="Pfam" id="PF20465"/>
    </source>
</evidence>
<dbReference type="InterPro" id="IPR050953">
    <property type="entry name" value="N4_N6_ade-DNA_methylase"/>
</dbReference>
<feature type="coiled-coil region" evidence="5">
    <location>
        <begin position="312"/>
        <end position="339"/>
    </location>
</feature>
<dbReference type="Pfam" id="PF20465">
    <property type="entry name" value="MmeI_hel"/>
    <property type="match status" value="1"/>
</dbReference>
<dbReference type="GO" id="GO:0032259">
    <property type="term" value="P:methylation"/>
    <property type="evidence" value="ECO:0007669"/>
    <property type="project" value="UniProtKB-KW"/>
</dbReference>
<evidence type="ECO:0000259" key="9">
    <source>
        <dbReference type="Pfam" id="PF20467"/>
    </source>
</evidence>
<evidence type="ECO:0000256" key="5">
    <source>
        <dbReference type="SAM" id="Coils"/>
    </source>
</evidence>
<dbReference type="EC" id="2.1.1.72" evidence="1"/>
<dbReference type="Pfam" id="PF20473">
    <property type="entry name" value="MmeI_Mtase"/>
    <property type="match status" value="1"/>
</dbReference>
<comment type="caution">
    <text evidence="11">The sequence shown here is derived from an EMBL/GenBank/DDBJ whole genome shotgun (WGS) entry which is preliminary data.</text>
</comment>
<dbReference type="RefSeq" id="WP_311686498.1">
    <property type="nucleotide sequence ID" value="NZ_JAVRHM010000021.1"/>
</dbReference>
<evidence type="ECO:0000259" key="6">
    <source>
        <dbReference type="Pfam" id="PF20464"/>
    </source>
</evidence>
<keyword evidence="3" id="KW-0808">Transferase</keyword>
<keyword evidence="12" id="KW-1185">Reference proteome</keyword>
<dbReference type="Pfam" id="PF20467">
    <property type="entry name" value="MmeI_C"/>
    <property type="match status" value="1"/>
</dbReference>
<sequence>MKSTEIEEKVKALFQNFDRENFIYDLLRAYGISKTSITRLQKGDFNLSKNEGEILYKKKLLFKETDSDQLLAIIDDLSKEENLKHNPRFVVVTNYKELVAKDTRTGKNLDIALKDLPKNFSFFLPWAGQEVYAAKNENEADRKASYRMAKLYDILVTENPEIAEDYGHNLNVFFSRLLFCFFAEDTDIFPVEGMFTNALMQQTQKDGSDVHLFLKRLFKILNTKDNSIEPEPFSEFPYVNGGLFKDEIVLPKFNAEARRIIEECGDLDWKEINPDIFGSMIQAVVHPGERGNLGMHYTSVPNIMKVIEPLFLNELYEDLEKAKGNAKKLRRLITRISKLKIFDPACGSGNFLIIAYKELRKLEIEIWKEILEEEKQQSFIYSEIKLIQFYGIEIDDFAHEIAMLSLWLAEHQMNKYFEQELEMGKALPILPLKAAGKIIRGNATRIDWDQVCSKSDSGEVYLLGNPPYLGYSLQDEEQKKDMKFVFSGFSNFKKLDYISCWFYLGADYIKGKNARCAFVTTNSICQGEQVSLLWPIILSKKIEIDFAVTSFKWSNNAKSNAGVTVNIVGLRNEFQNKDKLLFTGERVISCKNINPYLANGQNTLVYTRSRPISKLPLMTKGSQPTDGGNLLLTTEEKEDLLYNHPETKEIIKKFIGANDFLTGKERFCIWINKDNYEDFNRISILKQHFENVFTLRSKSSKKATQILASTPYKFTEIRHRNTDSILVPRHSSERRNYLPLGFFDGDTVIGDSALVVYDAEPWIFGVISSKMHMAWIKAVGGQLETRIRYSGSICYNTFPFPEILAKDKERINLHVFSVLEEREKHPEKTMAQLYDPDKMPAGLLQAHKELDEAIERCYRLKPFQNDTERLEYLFKEYEKMINKNTLLEQKKGKRKIVSE</sequence>
<evidence type="ECO:0000313" key="12">
    <source>
        <dbReference type="Proteomes" id="UP001261624"/>
    </source>
</evidence>
<keyword evidence="5" id="KW-0175">Coiled coil</keyword>
<dbReference type="Proteomes" id="UP001261624">
    <property type="component" value="Unassembled WGS sequence"/>
</dbReference>
<reference evidence="11 12" key="1">
    <citation type="submission" date="2023-09" db="EMBL/GenBank/DDBJ databases">
        <authorList>
            <person name="Rey-Velasco X."/>
        </authorList>
    </citation>
    <scope>NUCLEOTIDE SEQUENCE [LARGE SCALE GENOMIC DNA]</scope>
    <source>
        <strain evidence="11 12">F188</strain>
    </source>
</reference>
<feature type="domain" description="MmeI-like N-terminal" evidence="6">
    <location>
        <begin position="1"/>
        <end position="156"/>
    </location>
</feature>
<proteinExistence type="predicted"/>
<dbReference type="PANTHER" id="PTHR33841:SF1">
    <property type="entry name" value="DNA METHYLTRANSFERASE A"/>
    <property type="match status" value="1"/>
</dbReference>
<dbReference type="InterPro" id="IPR046817">
    <property type="entry name" value="MmeI_N"/>
</dbReference>
<feature type="domain" description="MmeI-like target recognition" evidence="8">
    <location>
        <begin position="600"/>
        <end position="803"/>
    </location>
</feature>
<feature type="domain" description="MmeI-like DNA-methyltransferase" evidence="10">
    <location>
        <begin position="319"/>
        <end position="582"/>
    </location>
</feature>
<dbReference type="InterPro" id="IPR029063">
    <property type="entry name" value="SAM-dependent_MTases_sf"/>
</dbReference>
<dbReference type="InterPro" id="IPR046819">
    <property type="entry name" value="MmeI_hel"/>
</dbReference>
<dbReference type="Pfam" id="PF20466">
    <property type="entry name" value="MmeI_TRD"/>
    <property type="match status" value="1"/>
</dbReference>
<dbReference type="EMBL" id="JAVRHM010000021">
    <property type="protein sequence ID" value="MDT0691216.1"/>
    <property type="molecule type" value="Genomic_DNA"/>
</dbReference>
<evidence type="ECO:0000259" key="10">
    <source>
        <dbReference type="Pfam" id="PF20473"/>
    </source>
</evidence>
<comment type="catalytic activity">
    <reaction evidence="4">
        <text>a 2'-deoxyadenosine in DNA + S-adenosyl-L-methionine = an N(6)-methyl-2'-deoxyadenosine in DNA + S-adenosyl-L-homocysteine + H(+)</text>
        <dbReference type="Rhea" id="RHEA:15197"/>
        <dbReference type="Rhea" id="RHEA-COMP:12418"/>
        <dbReference type="Rhea" id="RHEA-COMP:12419"/>
        <dbReference type="ChEBI" id="CHEBI:15378"/>
        <dbReference type="ChEBI" id="CHEBI:57856"/>
        <dbReference type="ChEBI" id="CHEBI:59789"/>
        <dbReference type="ChEBI" id="CHEBI:90615"/>
        <dbReference type="ChEBI" id="CHEBI:90616"/>
        <dbReference type="EC" id="2.1.1.72"/>
    </reaction>
</comment>
<feature type="domain" description="MmeI-like C-terminal" evidence="9">
    <location>
        <begin position="806"/>
        <end position="881"/>
    </location>
</feature>
<organism evidence="11 12">
    <name type="scientific">Autumnicola patrickiae</name>
    <dbReference type="NCBI Taxonomy" id="3075591"/>
    <lineage>
        <taxon>Bacteria</taxon>
        <taxon>Pseudomonadati</taxon>
        <taxon>Bacteroidota</taxon>
        <taxon>Flavobacteriia</taxon>
        <taxon>Flavobacteriales</taxon>
        <taxon>Flavobacteriaceae</taxon>
        <taxon>Autumnicola</taxon>
    </lineage>
</organism>
<accession>A0ABU3E5F0</accession>
<dbReference type="InterPro" id="IPR046820">
    <property type="entry name" value="MmeI_TRD"/>
</dbReference>
<evidence type="ECO:0000256" key="4">
    <source>
        <dbReference type="ARBA" id="ARBA00047942"/>
    </source>
</evidence>
<dbReference type="InterPro" id="IPR046818">
    <property type="entry name" value="MmeI_C"/>
</dbReference>
<dbReference type="GO" id="GO:0008168">
    <property type="term" value="F:methyltransferase activity"/>
    <property type="evidence" value="ECO:0007669"/>
    <property type="project" value="UniProtKB-KW"/>
</dbReference>
<evidence type="ECO:0000259" key="8">
    <source>
        <dbReference type="Pfam" id="PF20466"/>
    </source>
</evidence>
<dbReference type="Gene3D" id="3.40.50.150">
    <property type="entry name" value="Vaccinia Virus protein VP39"/>
    <property type="match status" value="1"/>
</dbReference>
<name>A0ABU3E5F0_9FLAO</name>
<evidence type="ECO:0000256" key="2">
    <source>
        <dbReference type="ARBA" id="ARBA00022603"/>
    </source>
</evidence>
<dbReference type="PANTHER" id="PTHR33841">
    <property type="entry name" value="DNA METHYLTRANSFERASE YEEA-RELATED"/>
    <property type="match status" value="1"/>
</dbReference>
<dbReference type="SUPFAM" id="SSF53335">
    <property type="entry name" value="S-adenosyl-L-methionine-dependent methyltransferases"/>
    <property type="match status" value="1"/>
</dbReference>